<dbReference type="UCSC" id="CG9304-RA">
    <property type="organism name" value="d. melanogaster"/>
</dbReference>
<dbReference type="KEGG" id="dme:Dmel_CG9304"/>
<dbReference type="FlyBase" id="FBgn0034674">
    <property type="gene designation" value="CG9304"/>
</dbReference>
<keyword evidence="1" id="KW-0472">Membrane</keyword>
<dbReference type="GO" id="GO:0019236">
    <property type="term" value="P:response to pheromone"/>
    <property type="evidence" value="ECO:0007669"/>
    <property type="project" value="InterPro"/>
</dbReference>
<reference evidence="3 6" key="6">
    <citation type="journal article" date="2005" name="PLoS Comput. Biol.">
        <title>Combined evidence annotation of transposable elements in genome sequences.</title>
        <authorList>
            <person name="Quesneville H."/>
            <person name="Bergman C.M."/>
            <person name="Andrieu O."/>
            <person name="Autard D."/>
            <person name="Nouaud D."/>
            <person name="Ashburner M."/>
            <person name="Anxolabehere D."/>
        </authorList>
    </citation>
    <scope>NUCLEOTIDE SEQUENCE [LARGE SCALE GENOMIC DNA]</scope>
    <source>
        <strain evidence="6">Berkeley</strain>
    </source>
</reference>
<reference evidence="3 6" key="1">
    <citation type="journal article" date="2000" name="Science">
        <title>The genome sequence of Drosophila melanogaster.</title>
        <authorList>
            <person name="Adams M.D."/>
            <person name="Celniker S.E."/>
            <person name="Holt R.A."/>
            <person name="Evans C.A."/>
            <person name="Gocayne J.D."/>
            <person name="Amanatides P.G."/>
            <person name="Scherer S.E."/>
            <person name="Li P.W."/>
            <person name="Hoskins R.A."/>
            <person name="Galle R.F."/>
            <person name="George R.A."/>
            <person name="Lewis S.E."/>
            <person name="Richards S."/>
            <person name="Ashburner M."/>
            <person name="Henderson S.N."/>
            <person name="Sutton G.G."/>
            <person name="Wortman J.R."/>
            <person name="Yandell M.D."/>
            <person name="Zhang Q."/>
            <person name="Chen L.X."/>
            <person name="Brandon R.C."/>
            <person name="Rogers Y.H."/>
            <person name="Blazej R.G."/>
            <person name="Champe M."/>
            <person name="Pfeiffer B.D."/>
            <person name="Wan K.H."/>
            <person name="Doyle C."/>
            <person name="Baxter E.G."/>
            <person name="Helt G."/>
            <person name="Nelson C.R."/>
            <person name="Gabor G.L."/>
            <person name="Abril J.F."/>
            <person name="Agbayani A."/>
            <person name="An H.J."/>
            <person name="Andrews-Pfannkoch C."/>
            <person name="Baldwin D."/>
            <person name="Ballew R.M."/>
            <person name="Basu A."/>
            <person name="Baxendale J."/>
            <person name="Bayraktaroglu L."/>
            <person name="Beasley E.M."/>
            <person name="Beeson K.Y."/>
            <person name="Benos P.V."/>
            <person name="Berman B.P."/>
            <person name="Bhandari D."/>
            <person name="Bolshakov S."/>
            <person name="Borkova D."/>
            <person name="Botchan M.R."/>
            <person name="Bouck J."/>
            <person name="Brokstein P."/>
            <person name="Brottier P."/>
            <person name="Burtis K.C."/>
            <person name="Busam D.A."/>
            <person name="Butler H."/>
            <person name="Cadieu E."/>
            <person name="Center A."/>
            <person name="Chandra I."/>
            <person name="Cherry J.M."/>
            <person name="Cawley S."/>
            <person name="Dahlke C."/>
            <person name="Davenport L.B."/>
            <person name="Davies P."/>
            <person name="de Pablos B."/>
            <person name="Delcher A."/>
            <person name="Deng Z."/>
            <person name="Mays A.D."/>
            <person name="Dew I."/>
            <person name="Dietz S.M."/>
            <person name="Dodson K."/>
            <person name="Doup L.E."/>
            <person name="Downes M."/>
            <person name="Dugan-Rocha S."/>
            <person name="Dunkov B.C."/>
            <person name="Dunn P."/>
            <person name="Durbin K.J."/>
            <person name="Evangelista C.C."/>
            <person name="Ferraz C."/>
            <person name="Ferriera S."/>
            <person name="Fleischmann W."/>
            <person name="Fosler C."/>
            <person name="Gabrielian A.E."/>
            <person name="Garg N.S."/>
            <person name="Gelbart W.M."/>
            <person name="Glasser K."/>
            <person name="Glodek A."/>
            <person name="Gong F."/>
            <person name="Gorrell J.H."/>
            <person name="Gu Z."/>
            <person name="Guan P."/>
            <person name="Harris M."/>
            <person name="Harris N.L."/>
            <person name="Harvey D."/>
            <person name="Heiman T.J."/>
            <person name="Hernandez J.R."/>
            <person name="Houck J."/>
            <person name="Hostin D."/>
            <person name="Houston K.A."/>
            <person name="Howland T.J."/>
            <person name="Wei M.H."/>
            <person name="Ibegwam C."/>
            <person name="Jalali M."/>
            <person name="Kalush F."/>
            <person name="Karpen G.H."/>
            <person name="Ke Z."/>
            <person name="Kennison J.A."/>
            <person name="Ketchum K.A."/>
            <person name="Kimmel B.E."/>
            <person name="Kodira C.D."/>
            <person name="Kraft C."/>
            <person name="Kravitz S."/>
            <person name="Kulp D."/>
            <person name="Lai Z."/>
            <person name="Lasko P."/>
            <person name="Lei Y."/>
            <person name="Levitsky A.A."/>
            <person name="Li J."/>
            <person name="Li Z."/>
            <person name="Liang Y."/>
            <person name="Lin X."/>
            <person name="Liu X."/>
            <person name="Mattei B."/>
            <person name="McIntosh T.C."/>
            <person name="McLeod M.P."/>
            <person name="McPherson D."/>
            <person name="Merkulov G."/>
            <person name="Milshina N.V."/>
            <person name="Mobarry C."/>
            <person name="Morris J."/>
            <person name="Moshrefi A."/>
            <person name="Mount S.M."/>
            <person name="Moy M."/>
            <person name="Murphy B."/>
            <person name="Murphy L."/>
            <person name="Muzny D.M."/>
            <person name="Nelson D.L."/>
            <person name="Nelson D.R."/>
            <person name="Nelson K.A."/>
            <person name="Nixon K."/>
            <person name="Nusskern D.R."/>
            <person name="Pacleb J.M."/>
            <person name="Palazzolo M."/>
            <person name="Pittman G.S."/>
            <person name="Pan S."/>
            <person name="Pollard J."/>
            <person name="Puri V."/>
            <person name="Reese M.G."/>
            <person name="Reinert K."/>
            <person name="Remington K."/>
            <person name="Saunders R.D."/>
            <person name="Scheeler F."/>
            <person name="Shen H."/>
            <person name="Shue B.C."/>
            <person name="Siden-Kiamos I."/>
            <person name="Simpson M."/>
            <person name="Skupski M.P."/>
            <person name="Smith T."/>
            <person name="Spier E."/>
            <person name="Spradling A.C."/>
            <person name="Stapleton M."/>
            <person name="Strong R."/>
            <person name="Sun E."/>
            <person name="Svirskas R."/>
            <person name="Tector C."/>
            <person name="Turner R."/>
            <person name="Venter E."/>
            <person name="Wang A.H."/>
            <person name="Wang X."/>
            <person name="Wang Z.Y."/>
            <person name="Wassarman D.A."/>
            <person name="Weinstock G.M."/>
            <person name="Weissenbach J."/>
            <person name="Williams S.M."/>
            <person name="WoodageT"/>
            <person name="Worley K.C."/>
            <person name="Wu D."/>
            <person name="Yang S."/>
            <person name="Yao Q.A."/>
            <person name="Ye J."/>
            <person name="Yeh R.F."/>
            <person name="Zaveri J.S."/>
            <person name="Zhan M."/>
            <person name="Zhang G."/>
            <person name="Zhao Q."/>
            <person name="Zheng L."/>
            <person name="Zheng X.H."/>
            <person name="Zhong F.N."/>
            <person name="Zhong W."/>
            <person name="Zhou X."/>
            <person name="Zhu S."/>
            <person name="Zhu X."/>
            <person name="Smith H.O."/>
            <person name="Gibbs R.A."/>
            <person name="Myers E.W."/>
            <person name="Rubin G.M."/>
            <person name="Venter J.C."/>
        </authorList>
    </citation>
    <scope>NUCLEOTIDE SEQUENCE [LARGE SCALE GENOMIC DNA]</scope>
    <source>
        <strain evidence="6">Berkeley</strain>
    </source>
</reference>
<feature type="transmembrane region" description="Helical" evidence="1">
    <location>
        <begin position="91"/>
        <end position="108"/>
    </location>
</feature>
<dbReference type="DNASU" id="37500"/>
<feature type="transmembrane region" description="Helical" evidence="1">
    <location>
        <begin position="457"/>
        <end position="475"/>
    </location>
</feature>
<evidence type="ECO:0000256" key="1">
    <source>
        <dbReference type="SAM" id="Phobius"/>
    </source>
</evidence>
<reference evidence="3" key="13">
    <citation type="submission" date="2020-04" db="EMBL/GenBank/DDBJ databases">
        <authorList>
            <consortium name="FlyBase"/>
        </authorList>
    </citation>
    <scope>NUCLEOTIDE SEQUENCE</scope>
</reference>
<feature type="transmembrane region" description="Helical" evidence="1">
    <location>
        <begin position="347"/>
        <end position="368"/>
    </location>
</feature>
<proteinExistence type="predicted"/>
<dbReference type="BioGRID-ORCS" id="37500">
    <property type="hits" value="0 hits in 3 CRISPR screens"/>
</dbReference>
<keyword evidence="1" id="KW-1133">Transmembrane helix</keyword>
<dbReference type="InterPro" id="IPR047831">
    <property type="entry name" value="GPR180/TMEM145"/>
</dbReference>
<dbReference type="InterPro" id="IPR019336">
    <property type="entry name" value="GPR180/TMEM145_TM"/>
</dbReference>
<dbReference type="HOGENOM" id="CLU_028995_0_0_1"/>
<dbReference type="STRING" id="7227.FBpp0311638"/>
<dbReference type="FunCoup" id="Q9W2B3">
    <property type="interactions" value="194"/>
</dbReference>
<feature type="transmembrane region" description="Helical" evidence="1">
    <location>
        <begin position="418"/>
        <end position="437"/>
    </location>
</feature>
<name>Q9W2B3_DROME</name>
<reference evidence="3 6" key="3">
    <citation type="journal article" date="2002" name="Genome Biol.">
        <title>Annotation of the Drosophila melanogaster euchromatic genome: a systematic review.</title>
        <authorList>
            <person name="Misra S."/>
            <person name="Crosby M.A."/>
            <person name="Mungall C.J."/>
            <person name="Matthews B.B."/>
            <person name="Campbell K.S."/>
            <person name="Hradecky P."/>
            <person name="Huang Y."/>
            <person name="Kaminker J.S."/>
            <person name="Millburn G.H."/>
            <person name="Prochnik S.E."/>
            <person name="Smith C.D."/>
            <person name="Tupy J.L."/>
            <person name="Whitfied E.J."/>
            <person name="Bayraktaroglu L."/>
            <person name="Berman B.P."/>
            <person name="Bettencourt B.R."/>
            <person name="Celniker S.E."/>
            <person name="de Grey A.D."/>
            <person name="Drysdale R.A."/>
            <person name="Harris N.L."/>
            <person name="Richter J."/>
            <person name="Russo S."/>
            <person name="Schroeder A.J."/>
            <person name="Shu S.Q."/>
            <person name="Stapleton M."/>
            <person name="Yamada C."/>
            <person name="Ashburner M."/>
            <person name="Gelbart W.M."/>
            <person name="Rubin G.M."/>
            <person name="Lewis S.E."/>
        </authorList>
    </citation>
    <scope>GENOME REANNOTATION</scope>
    <source>
        <strain evidence="6">Berkeley</strain>
    </source>
</reference>
<reference evidence="3" key="12">
    <citation type="journal article" date="2015" name="Genome Res.">
        <title>The Release 6 reference sequence of the Drosophila melanogaster genome.</title>
        <authorList>
            <person name="Hoskins R.A."/>
            <person name="Carlson J.W."/>
            <person name="Wan K.H."/>
            <person name="Park S."/>
            <person name="Mendez I."/>
            <person name="Galle S.E."/>
            <person name="Booth B.W."/>
            <person name="Pfeiffer B.D."/>
            <person name="George R.A."/>
            <person name="Svirskas R."/>
            <person name="Krzywinski M."/>
            <person name="Schein J."/>
            <person name="Accardo M.C."/>
            <person name="Damia E."/>
            <person name="Messina G."/>
            <person name="Mendez-Lago M."/>
            <person name="de Pablos B."/>
            <person name="Demakova O.V."/>
            <person name="Andreyeva E.N."/>
            <person name="Boldyreva L.V."/>
            <person name="Marra M."/>
            <person name="Carvalho A.B."/>
            <person name="Dimitri P."/>
            <person name="Villasante A."/>
            <person name="Zhimulev I.F."/>
            <person name="Rubin G.M."/>
            <person name="Karpen G.H."/>
            <person name="Celniker S.E."/>
        </authorList>
    </citation>
    <scope>NUCLEOTIDE SEQUENCE</scope>
</reference>
<dbReference type="GO" id="GO:0007186">
    <property type="term" value="P:G protein-coupled receptor signaling pathway"/>
    <property type="evidence" value="ECO:0007669"/>
    <property type="project" value="InterPro"/>
</dbReference>
<feature type="domain" description="GPR180/TMEM145 transmembrane" evidence="2">
    <location>
        <begin position="319"/>
        <end position="538"/>
    </location>
</feature>
<protein>
    <submittedName>
        <fullName evidence="3">Uncharacterized protein, isoform A</fullName>
    </submittedName>
    <submittedName>
        <fullName evidence="4">Uncharacterized protein, isoform B</fullName>
    </submittedName>
</protein>
<feature type="transmembrane region" description="Helical" evidence="1">
    <location>
        <begin position="318"/>
        <end position="335"/>
    </location>
</feature>
<dbReference type="PANTHER" id="PTHR23252:SF43">
    <property type="entry name" value="INTIMAL THICKNESS RELATED RECEPTOR IRP DOMAIN-CONTAINING PROTEIN"/>
    <property type="match status" value="1"/>
</dbReference>
<feature type="transmembrane region" description="Helical" evidence="1">
    <location>
        <begin position="388"/>
        <end position="406"/>
    </location>
</feature>
<keyword evidence="6" id="KW-1185">Reference proteome</keyword>
<reference evidence="3" key="14">
    <citation type="submission" date="2020-05" db="EMBL/GenBank/DDBJ databases">
        <title>Drosophila melanogaster release 4 sequence.</title>
        <authorList>
            <consortium name="Berkeley Drosophila Genome Project"/>
            <person name="Celniker S."/>
            <person name="Carlson J."/>
            <person name="Wan K."/>
            <person name="Pfeiffer B."/>
            <person name="Frise E."/>
            <person name="George R."/>
            <person name="Hoskins R."/>
            <person name="Stapleton M."/>
            <person name="Pacleb J."/>
            <person name="Park S."/>
            <person name="Svirskas R."/>
            <person name="Smith E."/>
            <person name="Yu C."/>
            <person name="Rubin G."/>
        </authorList>
    </citation>
    <scope>NUCLEOTIDE SEQUENCE</scope>
</reference>
<dbReference type="IntAct" id="Q9W2B3">
    <property type="interactions" value="1"/>
</dbReference>
<evidence type="ECO:0000313" key="3">
    <source>
        <dbReference type="EMBL" id="AAF46779.3"/>
    </source>
</evidence>
<dbReference type="RefSeq" id="NP_001286701.1">
    <property type="nucleotide sequence ID" value="NM_001299772.1"/>
</dbReference>
<reference evidence="3 6" key="5">
    <citation type="journal article" date="2002" name="Genome Biol.">
        <title>Heterochromatic sequences in a Drosophila whole-genome shotgun assembly.</title>
        <authorList>
            <person name="Hoskins R.A."/>
            <person name="Smith C.D."/>
            <person name="Carlson J.W."/>
            <person name="Carvalho A.B."/>
            <person name="Halpern A."/>
            <person name="Kaminker J.S."/>
            <person name="Kennedy C."/>
            <person name="Mungall C.J."/>
            <person name="Sullivan B.A."/>
            <person name="Sutton G.G."/>
            <person name="Yasuhara J.C."/>
            <person name="Wakimoto B.T."/>
            <person name="Myers E.W."/>
            <person name="Celniker S.E."/>
            <person name="Rubin G.M."/>
            <person name="Karpen G.H."/>
        </authorList>
    </citation>
    <scope>NUCLEOTIDE SEQUENCE [LARGE SCALE GENOMIC DNA]</scope>
    <source>
        <strain evidence="6">Berkeley</strain>
    </source>
</reference>
<dbReference type="OMA" id="HQFSFEE"/>
<reference evidence="3" key="11">
    <citation type="journal article" date="2015" name="G3 (Bethesda)">
        <title>Gene Model Annotations for Drosophila melanogaster: The Rule-Benders.</title>
        <authorList>
            <consortium name="FlyBase Consortium"/>
            <person name="Crosby M.A."/>
            <person name="Gramates L.S."/>
            <person name="Dos Santos G."/>
            <person name="Matthews B.B."/>
            <person name="St Pierre S.E."/>
            <person name="Zhou P."/>
            <person name="Schroeder A.J."/>
            <person name="Falls K."/>
            <person name="Emmert D.B."/>
            <person name="Russo S.M."/>
            <person name="Gelbart W.M."/>
            <person name="null"/>
        </authorList>
    </citation>
    <scope>NUCLEOTIDE SEQUENCE</scope>
</reference>
<reference evidence="3 6" key="8">
    <citation type="journal article" date="2007" name="Science">
        <title>The Release 5.1 annotation of Drosophila melanogaster heterochromatin.</title>
        <authorList>
            <person name="Smith C.D."/>
            <person name="Shu S."/>
            <person name="Mungall C.J."/>
            <person name="Karpen G.H."/>
        </authorList>
    </citation>
    <scope>NUCLEOTIDE SEQUENCE [LARGE SCALE GENOMIC DNA]</scope>
    <source>
        <strain evidence="6">Berkeley</strain>
    </source>
</reference>
<reference evidence="3" key="7">
    <citation type="submission" date="2006-08" db="EMBL/GenBank/DDBJ databases">
        <authorList>
            <person name="Celniker S."/>
            <person name="Carlson J."/>
            <person name="Wan K."/>
            <person name="Frise E."/>
            <person name="Hoskins R."/>
            <person name="Park S."/>
            <person name="Svirskas R."/>
            <person name="Rubin G."/>
        </authorList>
    </citation>
    <scope>NUCLEOTIDE SEQUENCE</scope>
</reference>
<dbReference type="GeneID" id="37500"/>
<evidence type="ECO:0000313" key="6">
    <source>
        <dbReference type="Proteomes" id="UP000000803"/>
    </source>
</evidence>
<dbReference type="ExpressionAtlas" id="Q9W2B3">
    <property type="expression patterns" value="baseline and differential"/>
</dbReference>
<sequence length="637" mass="72770">MHRCRFGITSDCGFVVWKFPQNKNKNRPRCANLQAMHKGAPPWRVGCADVASGMEWQLSGNPALGEEEEAANKQQQQQLIRSERWACNRRTILLGCICIIILIAVPSSNATHISGQFQTGDFFQFLAKFGFNKADLTRRNAYGYIYGNVTSTDKYAVPLTLVVLDRRTFLEFYGNRSQRSREAACTGMFSRLQRIAYDSTCNPRAKRDFLRHVPCPVNQLCSDEDEPGNVVPGSQFTYVINLEAEPRFWYLSLVACYQNKSTCQWHAHESLPRLSKLDSNLLNTLHYDIHLVNLHPNNSAAHPLTYQYSYDQQNLLEMYLVFLLVYIVLLPMQIYAVRRQKHPVTKLFTVSLLSEFVSLALITAHLIHYAANGVGEPRLQAAGDVLDILSRTTFMLILLLLAKGWAVTRQQISRTGWIILMSIWVPYCAFHVFLYIWDRTEVDVVSDIDEYQTWPGWIVLILRTSFMMWFLYELRNTMKYEHSTKKLDFLLHLGASSLVWFIYLPIVAIVALQVSPMWRYKLLQGITNSADCMAYCVMTGLLWPHRAGQYLLLAGTKYAGMDELDEFNEAPHIVRERERRRNSPPDEIAVGTGSRGMVLSTSIPHSLNGDACNDLLEAEDLDAELLTDLNKNSHIVA</sequence>
<dbReference type="VEuPathDB" id="VectorBase:FBgn0034674"/>
<dbReference type="Proteomes" id="UP000000803">
    <property type="component" value="Chromosome 2R"/>
</dbReference>
<dbReference type="EMBL" id="AE013599">
    <property type="protein sequence ID" value="AHN56496.1"/>
    <property type="molecule type" value="Genomic_DNA"/>
</dbReference>
<dbReference type="AlphaFoldDB" id="Q9W2B3"/>
<reference evidence="3 6" key="4">
    <citation type="journal article" date="2002" name="Genome Biol.">
        <title>The transposable elements of the Drosophila melanogaster euchromatin: a genomics perspective.</title>
        <authorList>
            <person name="Kaminker J.S."/>
            <person name="Bergman C.M."/>
            <person name="Kronmiller B."/>
            <person name="Carlson J."/>
            <person name="Svirskas R."/>
            <person name="Patel S."/>
            <person name="Frise E."/>
            <person name="Wheeler D.A."/>
            <person name="Lewis S.E."/>
            <person name="Rubin G.M."/>
            <person name="Ashburner M."/>
            <person name="Celniker S.E."/>
        </authorList>
    </citation>
    <scope>NUCLEOTIDE SEQUENCE [LARGE SCALE GENOMIC DNA]</scope>
    <source>
        <strain evidence="6">Berkeley</strain>
    </source>
</reference>
<dbReference type="PaxDb" id="7227-FBpp0071642"/>
<gene>
    <name evidence="3" type="primary">Dmel\CG9304</name>
    <name evidence="3 5" type="ORF">CG9304</name>
    <name evidence="3" type="ORF">Dmel_CG9304</name>
</gene>
<dbReference type="RefSeq" id="NP_611624.3">
    <property type="nucleotide sequence ID" value="NM_137780.4"/>
</dbReference>
<evidence type="ECO:0000313" key="4">
    <source>
        <dbReference type="EMBL" id="AHN56496.1"/>
    </source>
</evidence>
<evidence type="ECO:0000259" key="2">
    <source>
        <dbReference type="Pfam" id="PF10192"/>
    </source>
</evidence>
<organism evidence="3 6">
    <name type="scientific">Drosophila melanogaster</name>
    <name type="common">Fruit fly</name>
    <dbReference type="NCBI Taxonomy" id="7227"/>
    <lineage>
        <taxon>Eukaryota</taxon>
        <taxon>Metazoa</taxon>
        <taxon>Ecdysozoa</taxon>
        <taxon>Arthropoda</taxon>
        <taxon>Hexapoda</taxon>
        <taxon>Insecta</taxon>
        <taxon>Pterygota</taxon>
        <taxon>Neoptera</taxon>
        <taxon>Endopterygota</taxon>
        <taxon>Diptera</taxon>
        <taxon>Brachycera</taxon>
        <taxon>Muscomorpha</taxon>
        <taxon>Ephydroidea</taxon>
        <taxon>Drosophilidae</taxon>
        <taxon>Drosophila</taxon>
        <taxon>Sophophora</taxon>
    </lineage>
</organism>
<dbReference type="OrthoDB" id="45670at2759"/>
<dbReference type="Bgee" id="FBgn0034674">
    <property type="expression patterns" value="Expressed in male accessory gland main cell (Drosophila) in male reproductive gland and 98 other cell types or tissues"/>
</dbReference>
<dbReference type="InParanoid" id="Q9W2B3"/>
<dbReference type="PANTHER" id="PTHR23252">
    <property type="entry name" value="INTIMAL THICKNESS RECEPTOR-RELATED"/>
    <property type="match status" value="1"/>
</dbReference>
<dbReference type="EMBL" id="AE013599">
    <property type="protein sequence ID" value="AAF46779.3"/>
    <property type="molecule type" value="Genomic_DNA"/>
</dbReference>
<evidence type="ECO:0000313" key="5">
    <source>
        <dbReference type="FlyBase" id="FBgn0034674"/>
    </source>
</evidence>
<dbReference type="AGR" id="FB:FBgn0034674"/>
<reference evidence="3 6" key="9">
    <citation type="journal article" date="2007" name="Science">
        <title>Sequence finishing and mapping of Drosophila melanogaster heterochromatin.</title>
        <authorList>
            <person name="Hoskins R.A."/>
            <person name="Carlson J.W."/>
            <person name="Kennedy C."/>
            <person name="Acevedo D."/>
            <person name="Evans-Holm M."/>
            <person name="Frise E."/>
            <person name="Wan K.H."/>
            <person name="Park S."/>
            <person name="Mendez-Lago M."/>
            <person name="Rossi F."/>
            <person name="Villasante A."/>
            <person name="Dimitri P."/>
            <person name="Karpen G.H."/>
            <person name="Celniker S.E."/>
        </authorList>
    </citation>
    <scope>NUCLEOTIDE SEQUENCE [LARGE SCALE GENOMIC DNA]</scope>
    <source>
        <strain evidence="6">Berkeley</strain>
    </source>
</reference>
<keyword evidence="1" id="KW-0812">Transmembrane</keyword>
<dbReference type="eggNOG" id="KOG4290">
    <property type="taxonomic scope" value="Eukaryota"/>
</dbReference>
<feature type="transmembrane region" description="Helical" evidence="1">
    <location>
        <begin position="487"/>
        <end position="510"/>
    </location>
</feature>
<reference evidence="3 6" key="2">
    <citation type="journal article" date="2002" name="Genome Biol.">
        <title>Finishing a whole-genome shotgun: release 3 of the Drosophila melanogaster euchromatic genome sequence.</title>
        <authorList>
            <person name="Celniker S.E."/>
            <person name="Wheeler D.A."/>
            <person name="Kronmiller B."/>
            <person name="Carlson J.W."/>
            <person name="Halpern A."/>
            <person name="Patel S."/>
            <person name="Adams M."/>
            <person name="Champe M."/>
            <person name="Dugan S.P."/>
            <person name="Frise E."/>
            <person name="Hodgson A."/>
            <person name="George R.A."/>
            <person name="Hoskins R.A."/>
            <person name="Laverty T."/>
            <person name="Muzny D.M."/>
            <person name="Nelson C.R."/>
            <person name="Pacleb J.M."/>
            <person name="Park S."/>
            <person name="Pfeiffer B.D."/>
            <person name="Richards S."/>
            <person name="Sodergren E.J."/>
            <person name="Svirskas R."/>
            <person name="Tabor P.E."/>
            <person name="Wan K."/>
            <person name="Stapleton M."/>
            <person name="Sutton G.G."/>
            <person name="Venter C."/>
            <person name="Weinstock G."/>
            <person name="Scherer S.E."/>
            <person name="Myers E.W."/>
            <person name="Gibbs R.A."/>
            <person name="Rubin G.M."/>
        </authorList>
    </citation>
    <scope>NUCLEOTIDE SEQUENCE [LARGE SCALE GENOMIC DNA]</scope>
    <source>
        <strain evidence="6">Berkeley</strain>
    </source>
</reference>
<accession>Q9W2B3</accession>
<reference evidence="3" key="10">
    <citation type="journal article" date="2015" name="G3 (Bethesda)">
        <title>Gene Model Annotations for Drosophila melanogaster: Impact of High-Throughput Data.</title>
        <authorList>
            <consortium name="FlyBase Consortium"/>
            <person name="Matthews B.B."/>
            <person name="Dos Santos G."/>
            <person name="Crosby M.A."/>
            <person name="Emmert D.B."/>
            <person name="St Pierre S.E."/>
            <person name="Gramates L.S."/>
            <person name="Zhou P."/>
            <person name="Schroeder A.J."/>
            <person name="Falls K."/>
            <person name="Strelets V."/>
            <person name="Russo S.M."/>
            <person name="Gelbart W.M."/>
            <person name="null"/>
        </authorList>
    </citation>
    <scope>NUCLEOTIDE SEQUENCE</scope>
</reference>
<dbReference type="Pfam" id="PF10192">
    <property type="entry name" value="GPR180-TMEM145_TM"/>
    <property type="match status" value="1"/>
</dbReference>